<evidence type="ECO:0008006" key="5">
    <source>
        <dbReference type="Google" id="ProtNLM"/>
    </source>
</evidence>
<reference evidence="4" key="1">
    <citation type="journal article" date="2015" name="Genome Announc.">
        <title>Draft genome sequence of the cellulolytic fungus Chaetomium globosum.</title>
        <authorList>
            <person name="Cuomo C.A."/>
            <person name="Untereiner W.A."/>
            <person name="Ma L.-J."/>
            <person name="Grabherr M."/>
            <person name="Birren B.W."/>
        </authorList>
    </citation>
    <scope>NUCLEOTIDE SEQUENCE [LARGE SCALE GENOMIC DNA]</scope>
    <source>
        <strain evidence="4">ATCC 6205 / CBS 148.51 / DSM 1962 / NBRC 6347 / NRRL 1970</strain>
    </source>
</reference>
<evidence type="ECO:0000313" key="3">
    <source>
        <dbReference type="EMBL" id="EAQ89372.1"/>
    </source>
</evidence>
<dbReference type="InParanoid" id="Q2H5S4"/>
<protein>
    <recommendedName>
        <fullName evidence="5">NAD-dependent epimerase/dehydratase domain-containing protein</fullName>
    </recommendedName>
</protein>
<dbReference type="PANTHER" id="PTHR10366">
    <property type="entry name" value="NAD DEPENDENT EPIMERASE/DEHYDRATASE"/>
    <property type="match status" value="1"/>
</dbReference>
<dbReference type="PANTHER" id="PTHR10366:SF562">
    <property type="entry name" value="ALDEHYDE REDUCTASE II (AFU_ORTHOLOGUE AFUA_1G11360)"/>
    <property type="match status" value="1"/>
</dbReference>
<dbReference type="eggNOG" id="KOG1502">
    <property type="taxonomic scope" value="Eukaryota"/>
</dbReference>
<proteinExistence type="inferred from homology"/>
<evidence type="ECO:0000256" key="1">
    <source>
        <dbReference type="ARBA" id="ARBA00023002"/>
    </source>
</evidence>
<dbReference type="OrthoDB" id="2735536at2759"/>
<dbReference type="InterPro" id="IPR050425">
    <property type="entry name" value="NAD(P)_dehydrat-like"/>
</dbReference>
<dbReference type="HOGENOM" id="CLU_705969_0_0_1"/>
<dbReference type="Proteomes" id="UP000001056">
    <property type="component" value="Unassembled WGS sequence"/>
</dbReference>
<dbReference type="SUPFAM" id="SSF51735">
    <property type="entry name" value="NAD(P)-binding Rossmann-fold domains"/>
    <property type="match status" value="1"/>
</dbReference>
<dbReference type="AlphaFoldDB" id="Q2H5S4"/>
<keyword evidence="4" id="KW-1185">Reference proteome</keyword>
<dbReference type="GeneID" id="4391441"/>
<accession>Q2H5S4</accession>
<dbReference type="GO" id="GO:0016616">
    <property type="term" value="F:oxidoreductase activity, acting on the CH-OH group of donors, NAD or NADP as acceptor"/>
    <property type="evidence" value="ECO:0007669"/>
    <property type="project" value="TreeGrafter"/>
</dbReference>
<dbReference type="VEuPathDB" id="FungiDB:CHGG_05991"/>
<gene>
    <name evidence="3" type="ORF">CHGG_05991</name>
</gene>
<name>Q2H5S4_CHAGB</name>
<dbReference type="InterPro" id="IPR036291">
    <property type="entry name" value="NAD(P)-bd_dom_sf"/>
</dbReference>
<dbReference type="Gene3D" id="3.40.50.720">
    <property type="entry name" value="NAD(P)-binding Rossmann-like Domain"/>
    <property type="match status" value="1"/>
</dbReference>
<comment type="similarity">
    <text evidence="2">Belongs to the NAD(P)-dependent epimerase/dehydratase family. Dihydroflavonol-4-reductase subfamily.</text>
</comment>
<evidence type="ECO:0000313" key="4">
    <source>
        <dbReference type="Proteomes" id="UP000001056"/>
    </source>
</evidence>
<evidence type="ECO:0000256" key="2">
    <source>
        <dbReference type="ARBA" id="ARBA00023445"/>
    </source>
</evidence>
<keyword evidence="1" id="KW-0560">Oxidoreductase</keyword>
<organism evidence="3 4">
    <name type="scientific">Chaetomium globosum (strain ATCC 6205 / CBS 148.51 / DSM 1962 / NBRC 6347 / NRRL 1970)</name>
    <name type="common">Soil fungus</name>
    <dbReference type="NCBI Taxonomy" id="306901"/>
    <lineage>
        <taxon>Eukaryota</taxon>
        <taxon>Fungi</taxon>
        <taxon>Dikarya</taxon>
        <taxon>Ascomycota</taxon>
        <taxon>Pezizomycotina</taxon>
        <taxon>Sordariomycetes</taxon>
        <taxon>Sordariomycetidae</taxon>
        <taxon>Sordariales</taxon>
        <taxon>Chaetomiaceae</taxon>
        <taxon>Chaetomium</taxon>
    </lineage>
</organism>
<dbReference type="OMA" id="FAHANAF"/>
<dbReference type="STRING" id="306901.Q2H5S4"/>
<sequence>MARPAPRALPDKLILVTNGTHPLQLQIIKQLLQSGSRVRTTVPSSDPSEWLDKLFARFAHANAFQRVKTSPHFPNHPSTYQLAVRGVHAIVHDATPPALAPGPGTKTPLTEAWAATSRGVLALLEAAAREPSVEALTYTSSLMGETAAAAAAVPFAGGEEGEVVGGPEAVRSSCLVKGEETLWEWVRDKKPRFRVNVVSPANVIGYHLASLYTQDWMNWVWTMYWNGGRAPLEIQGAGATQAHWYVDVEDVALLHIASIFDEKIRGERLQAWGWYRDRNDVIDIMRDHTILEGRRMLGKDFDFQKAWEEAAKLYPIIDDDGPPCEQIYPNSTRALAIFADGRWKGYGRWKEFERTIRQSLAFFDVNWQWPEQVEGGGGFQANGIPTRLLLN</sequence>
<dbReference type="EMBL" id="CH408031">
    <property type="protein sequence ID" value="EAQ89372.1"/>
    <property type="molecule type" value="Genomic_DNA"/>
</dbReference>
<dbReference type="RefSeq" id="XP_001222086.1">
    <property type="nucleotide sequence ID" value="XM_001222085.1"/>
</dbReference>